<sequence>MQENHLLGTINGIGFRTWNPTVQKTRPYHLRGHLKYGDENLSYNVYFLAPPSKSYFIKPINGCILAHTENPICNTSKRFEEAIVQQIANSSFGMSVQRKIDLPLSSGCLSISGKTLLWRGLTMSTREFMFVSPMAYSGMRTPSNLYIQGVAEFDRQIQRGDSRHQEDEKLPQNIGSQSTFSR</sequence>
<evidence type="ECO:0000256" key="1">
    <source>
        <dbReference type="SAM" id="MobiDB-lite"/>
    </source>
</evidence>
<comment type="caution">
    <text evidence="2">The sequence shown here is derived from an EMBL/GenBank/DDBJ whole genome shotgun (WGS) entry which is preliminary data.</text>
</comment>
<protein>
    <submittedName>
        <fullName evidence="2">Uncharacterized protein</fullName>
    </submittedName>
</protein>
<reference evidence="2 3" key="1">
    <citation type="journal article" date="2019" name="Sci. Rep.">
        <title>Orb-weaving spider Araneus ventricosus genome elucidates the spidroin gene catalogue.</title>
        <authorList>
            <person name="Kono N."/>
            <person name="Nakamura H."/>
            <person name="Ohtoshi R."/>
            <person name="Moran D.A.P."/>
            <person name="Shinohara A."/>
            <person name="Yoshida Y."/>
            <person name="Fujiwara M."/>
            <person name="Mori M."/>
            <person name="Tomita M."/>
            <person name="Arakawa K."/>
        </authorList>
    </citation>
    <scope>NUCLEOTIDE SEQUENCE [LARGE SCALE GENOMIC DNA]</scope>
</reference>
<feature type="compositionally biased region" description="Basic and acidic residues" evidence="1">
    <location>
        <begin position="160"/>
        <end position="170"/>
    </location>
</feature>
<keyword evidence="3" id="KW-1185">Reference proteome</keyword>
<feature type="region of interest" description="Disordered" evidence="1">
    <location>
        <begin position="160"/>
        <end position="182"/>
    </location>
</feature>
<dbReference type="Proteomes" id="UP000499080">
    <property type="component" value="Unassembled WGS sequence"/>
</dbReference>
<evidence type="ECO:0000313" key="2">
    <source>
        <dbReference type="EMBL" id="GBM68686.1"/>
    </source>
</evidence>
<feature type="compositionally biased region" description="Polar residues" evidence="1">
    <location>
        <begin position="173"/>
        <end position="182"/>
    </location>
</feature>
<name>A0A4Y2HTF4_ARAVE</name>
<gene>
    <name evidence="2" type="ORF">AVEN_9160_1</name>
</gene>
<proteinExistence type="predicted"/>
<accession>A0A4Y2HTF4</accession>
<dbReference type="AlphaFoldDB" id="A0A4Y2HTF4"/>
<organism evidence="2 3">
    <name type="scientific">Araneus ventricosus</name>
    <name type="common">Orbweaver spider</name>
    <name type="synonym">Epeira ventricosa</name>
    <dbReference type="NCBI Taxonomy" id="182803"/>
    <lineage>
        <taxon>Eukaryota</taxon>
        <taxon>Metazoa</taxon>
        <taxon>Ecdysozoa</taxon>
        <taxon>Arthropoda</taxon>
        <taxon>Chelicerata</taxon>
        <taxon>Arachnida</taxon>
        <taxon>Araneae</taxon>
        <taxon>Araneomorphae</taxon>
        <taxon>Entelegynae</taxon>
        <taxon>Araneoidea</taxon>
        <taxon>Araneidae</taxon>
        <taxon>Araneus</taxon>
    </lineage>
</organism>
<evidence type="ECO:0000313" key="3">
    <source>
        <dbReference type="Proteomes" id="UP000499080"/>
    </source>
</evidence>
<dbReference type="EMBL" id="BGPR01002157">
    <property type="protein sequence ID" value="GBM68686.1"/>
    <property type="molecule type" value="Genomic_DNA"/>
</dbReference>